<dbReference type="Proteomes" id="UP000248749">
    <property type="component" value="Unassembled WGS sequence"/>
</dbReference>
<name>A0A2W2CUK8_9ACTN</name>
<evidence type="ECO:0000256" key="4">
    <source>
        <dbReference type="ARBA" id="ARBA00022989"/>
    </source>
</evidence>
<protein>
    <recommendedName>
        <fullName evidence="10">Cytochrome c oxidase assembly protein</fullName>
    </recommendedName>
</protein>
<feature type="compositionally biased region" description="Low complexity" evidence="6">
    <location>
        <begin position="411"/>
        <end position="422"/>
    </location>
</feature>
<dbReference type="EMBL" id="POUB01000026">
    <property type="protein sequence ID" value="PZG01561.1"/>
    <property type="molecule type" value="Genomic_DNA"/>
</dbReference>
<dbReference type="GO" id="GO:0005886">
    <property type="term" value="C:plasma membrane"/>
    <property type="evidence" value="ECO:0007669"/>
    <property type="project" value="UniProtKB-SubCell"/>
</dbReference>
<evidence type="ECO:0000256" key="5">
    <source>
        <dbReference type="ARBA" id="ARBA00023136"/>
    </source>
</evidence>
<accession>A0A2W2CUK8</accession>
<dbReference type="Pfam" id="PF09678">
    <property type="entry name" value="Caa3_CtaG"/>
    <property type="match status" value="1"/>
</dbReference>
<proteinExistence type="predicted"/>
<evidence type="ECO:0000313" key="8">
    <source>
        <dbReference type="EMBL" id="PZG01561.1"/>
    </source>
</evidence>
<keyword evidence="2" id="KW-1003">Cell membrane</keyword>
<evidence type="ECO:0000313" key="9">
    <source>
        <dbReference type="Proteomes" id="UP000248749"/>
    </source>
</evidence>
<feature type="transmembrane region" description="Helical" evidence="7">
    <location>
        <begin position="322"/>
        <end position="347"/>
    </location>
</feature>
<keyword evidence="3 7" id="KW-0812">Transmembrane</keyword>
<comment type="subcellular location">
    <subcellularLocation>
        <location evidence="1">Cell membrane</location>
        <topology evidence="1">Multi-pass membrane protein</topology>
    </subcellularLocation>
</comment>
<evidence type="ECO:0008006" key="10">
    <source>
        <dbReference type="Google" id="ProtNLM"/>
    </source>
</evidence>
<evidence type="ECO:0000256" key="3">
    <source>
        <dbReference type="ARBA" id="ARBA00022692"/>
    </source>
</evidence>
<feature type="transmembrane region" description="Helical" evidence="7">
    <location>
        <begin position="255"/>
        <end position="273"/>
    </location>
</feature>
<evidence type="ECO:0000256" key="1">
    <source>
        <dbReference type="ARBA" id="ARBA00004651"/>
    </source>
</evidence>
<feature type="transmembrane region" description="Helical" evidence="7">
    <location>
        <begin position="293"/>
        <end position="310"/>
    </location>
</feature>
<organism evidence="8 9">
    <name type="scientific">Micromonospora deserti</name>
    <dbReference type="NCBI Taxonomy" id="2070366"/>
    <lineage>
        <taxon>Bacteria</taxon>
        <taxon>Bacillati</taxon>
        <taxon>Actinomycetota</taxon>
        <taxon>Actinomycetes</taxon>
        <taxon>Micromonosporales</taxon>
        <taxon>Micromonosporaceae</taxon>
        <taxon>Micromonospora</taxon>
    </lineage>
</organism>
<keyword evidence="4 7" id="KW-1133">Transmembrane helix</keyword>
<feature type="compositionally biased region" description="Basic residues" evidence="6">
    <location>
        <begin position="19"/>
        <end position="35"/>
    </location>
</feature>
<feature type="region of interest" description="Disordered" evidence="6">
    <location>
        <begin position="402"/>
        <end position="422"/>
    </location>
</feature>
<evidence type="ECO:0000256" key="6">
    <source>
        <dbReference type="SAM" id="MobiDB-lite"/>
    </source>
</evidence>
<dbReference type="InterPro" id="IPR019108">
    <property type="entry name" value="Caa3_assmbl_CtaG-rel"/>
</dbReference>
<feature type="transmembrane region" description="Helical" evidence="7">
    <location>
        <begin position="367"/>
        <end position="392"/>
    </location>
</feature>
<reference evidence="8 9" key="1">
    <citation type="submission" date="2018-01" db="EMBL/GenBank/DDBJ databases">
        <title>Draft genome sequence of Salinispora sp. 13K206.</title>
        <authorList>
            <person name="Sahin N."/>
            <person name="Saygin H."/>
            <person name="Ay H."/>
        </authorList>
    </citation>
    <scope>NUCLEOTIDE SEQUENCE [LARGE SCALE GENOMIC DNA]</scope>
    <source>
        <strain evidence="8 9">13K206</strain>
    </source>
</reference>
<keyword evidence="9" id="KW-1185">Reference proteome</keyword>
<evidence type="ECO:0000256" key="2">
    <source>
        <dbReference type="ARBA" id="ARBA00022475"/>
    </source>
</evidence>
<evidence type="ECO:0000256" key="7">
    <source>
        <dbReference type="SAM" id="Phobius"/>
    </source>
</evidence>
<keyword evidence="5 7" id="KW-0472">Membrane</keyword>
<gene>
    <name evidence="8" type="ORF">C1I99_06660</name>
</gene>
<sequence>MVGDGAVPGRTADLERPLHGRLPRRRGRMHRRRPGTGRVRPTGAGGRDPGGHRSRRAGVPGNRPVGIPAVARRSAGSPRGPRSRDALLGRQPGLRWIPAVVARIRVRPARRCTCPLPTGLPAMTLAHPGQPPAPHDLWTVWEPDPMLGAGILLAAWVYRSGRSRSRPPADDRRGRCFAGALAVLGIALLSPLETMSSALASAHMVQHLLLVLVAAPLLAFSAPWAAVLRGTPLVVRRSAARWRRRLRLTRGNTRFLRLPGTVWLLHVGTLWFWHAAVPYGAALEHEIVHVLEHASFLITAVLFWTAIIGIRRTGGMSPGVGVLLVFATAMQSVFLSALLTFAQTPWYDGYARTTQPWHLEPLGDQQLAGVIMWIPGGLVYVATGLMLLVTWIQRSEQADLASGPRRRARSSPDASGRFSGGG</sequence>
<comment type="caution">
    <text evidence="8">The sequence shown here is derived from an EMBL/GenBank/DDBJ whole genome shotgun (WGS) entry which is preliminary data.</text>
</comment>
<dbReference type="AlphaFoldDB" id="A0A2W2CUK8"/>
<feature type="region of interest" description="Disordered" evidence="6">
    <location>
        <begin position="1"/>
        <end position="87"/>
    </location>
</feature>
<feature type="compositionally biased region" description="Low complexity" evidence="6">
    <location>
        <begin position="71"/>
        <end position="80"/>
    </location>
</feature>
<feature type="transmembrane region" description="Helical" evidence="7">
    <location>
        <begin position="174"/>
        <end position="192"/>
    </location>
</feature>
<feature type="transmembrane region" description="Helical" evidence="7">
    <location>
        <begin position="204"/>
        <end position="235"/>
    </location>
</feature>